<organism evidence="1">
    <name type="scientific">Setaria italica</name>
    <name type="common">Foxtail millet</name>
    <name type="synonym">Panicum italicum</name>
    <dbReference type="NCBI Taxonomy" id="4555"/>
    <lineage>
        <taxon>Eukaryota</taxon>
        <taxon>Viridiplantae</taxon>
        <taxon>Streptophyta</taxon>
        <taxon>Embryophyta</taxon>
        <taxon>Tracheophyta</taxon>
        <taxon>Spermatophyta</taxon>
        <taxon>Magnoliopsida</taxon>
        <taxon>Liliopsida</taxon>
        <taxon>Poales</taxon>
        <taxon>Poaceae</taxon>
        <taxon>PACMAD clade</taxon>
        <taxon>Panicoideae</taxon>
        <taxon>Panicodae</taxon>
        <taxon>Paniceae</taxon>
        <taxon>Cenchrinae</taxon>
        <taxon>Setaria</taxon>
    </lineage>
</organism>
<reference evidence="1" key="2">
    <citation type="submission" date="2015-07" db="EMBL/GenBank/DDBJ databases">
        <authorList>
            <person name="Noorani M."/>
        </authorList>
    </citation>
    <scope>NUCLEOTIDE SEQUENCE</scope>
    <source>
        <strain evidence="1">Yugu1</strain>
    </source>
</reference>
<dbReference type="EMBL" id="CM003530">
    <property type="protein sequence ID" value="RCV18557.1"/>
    <property type="molecule type" value="Genomic_DNA"/>
</dbReference>
<gene>
    <name evidence="1" type="ORF">SETIT_3G310500v2</name>
</gene>
<evidence type="ECO:0000313" key="1">
    <source>
        <dbReference type="EMBL" id="RCV18557.1"/>
    </source>
</evidence>
<reference evidence="1" key="1">
    <citation type="journal article" date="2012" name="Nat. Biotechnol.">
        <title>Reference genome sequence of the model plant Setaria.</title>
        <authorList>
            <person name="Bennetzen J.L."/>
            <person name="Schmutz J."/>
            <person name="Wang H."/>
            <person name="Percifield R."/>
            <person name="Hawkins J."/>
            <person name="Pontaroli A.C."/>
            <person name="Estep M."/>
            <person name="Feng L."/>
            <person name="Vaughn J.N."/>
            <person name="Grimwood J."/>
            <person name="Jenkins J."/>
            <person name="Barry K."/>
            <person name="Lindquist E."/>
            <person name="Hellsten U."/>
            <person name="Deshpande S."/>
            <person name="Wang X."/>
            <person name="Wu X."/>
            <person name="Mitros T."/>
            <person name="Triplett J."/>
            <person name="Yang X."/>
            <person name="Ye C.Y."/>
            <person name="Mauro-Herrera M."/>
            <person name="Wang L."/>
            <person name="Li P."/>
            <person name="Sharma M."/>
            <person name="Sharma R."/>
            <person name="Ronald P.C."/>
            <person name="Panaud O."/>
            <person name="Kellogg E.A."/>
            <person name="Brutnell T.P."/>
            <person name="Doust A.N."/>
            <person name="Tuskan G.A."/>
            <person name="Rokhsar D."/>
            <person name="Devos K.M."/>
        </authorList>
    </citation>
    <scope>NUCLEOTIDE SEQUENCE [LARGE SCALE GENOMIC DNA]</scope>
    <source>
        <strain evidence="1">Yugu1</strain>
    </source>
</reference>
<proteinExistence type="predicted"/>
<protein>
    <submittedName>
        <fullName evidence="1">Uncharacterized protein</fullName>
    </submittedName>
</protein>
<name>A0A368QKQ3_SETIT</name>
<dbReference type="AlphaFoldDB" id="A0A368QKQ3"/>
<accession>A0A368QKQ3</accession>
<sequence length="101" mass="11094">MRRGREPPKVPVARAPHGTWQCLVVTSEQRLLKVACAVPPPVARRIGCHAFAQRTAYLKEGHGRGARTGAPDLVGVVPWPTPRMRRHTFCISCLISGRFGS</sequence>